<dbReference type="PANTHER" id="PTHR24329:SF520">
    <property type="entry name" value="ALX HOMEOBOX PROTEIN 1-LIKE PROTEIN"/>
    <property type="match status" value="1"/>
</dbReference>
<dbReference type="AlphaFoldDB" id="A0A811LDG7"/>
<evidence type="ECO:0000256" key="4">
    <source>
        <dbReference type="ARBA" id="ARBA00023242"/>
    </source>
</evidence>
<feature type="DNA-binding region" description="Homeobox" evidence="5">
    <location>
        <begin position="107"/>
        <end position="166"/>
    </location>
</feature>
<dbReference type="Proteomes" id="UP000783686">
    <property type="component" value="Unassembled WGS sequence"/>
</dbReference>
<dbReference type="InterPro" id="IPR017970">
    <property type="entry name" value="Homeobox_CS"/>
</dbReference>
<accession>A0A811LDG7</accession>
<evidence type="ECO:0000313" key="9">
    <source>
        <dbReference type="Proteomes" id="UP000614601"/>
    </source>
</evidence>
<dbReference type="SUPFAM" id="SSF46689">
    <property type="entry name" value="Homeodomain-like"/>
    <property type="match status" value="1"/>
</dbReference>
<evidence type="ECO:0000256" key="5">
    <source>
        <dbReference type="PROSITE-ProRule" id="PRU00108"/>
    </source>
</evidence>
<evidence type="ECO:0000256" key="6">
    <source>
        <dbReference type="RuleBase" id="RU000682"/>
    </source>
</evidence>
<dbReference type="InterPro" id="IPR001356">
    <property type="entry name" value="HD"/>
</dbReference>
<evidence type="ECO:0000256" key="1">
    <source>
        <dbReference type="ARBA" id="ARBA00004123"/>
    </source>
</evidence>
<dbReference type="OrthoDB" id="6159439at2759"/>
<reference evidence="8" key="1">
    <citation type="submission" date="2020-09" db="EMBL/GenBank/DDBJ databases">
        <authorList>
            <person name="Kikuchi T."/>
        </authorList>
    </citation>
    <scope>NUCLEOTIDE SEQUENCE</scope>
    <source>
        <strain evidence="8">SH1</strain>
    </source>
</reference>
<dbReference type="GO" id="GO:0030182">
    <property type="term" value="P:neuron differentiation"/>
    <property type="evidence" value="ECO:0007669"/>
    <property type="project" value="UniProtKB-ARBA"/>
</dbReference>
<dbReference type="PROSITE" id="PS00027">
    <property type="entry name" value="HOMEOBOX_1"/>
    <property type="match status" value="1"/>
</dbReference>
<keyword evidence="2 5" id="KW-0238">DNA-binding</keyword>
<keyword evidence="3 5" id="KW-0371">Homeobox</keyword>
<dbReference type="EMBL" id="CAJFDH010000005">
    <property type="protein sequence ID" value="CAD5226475.1"/>
    <property type="molecule type" value="Genomic_DNA"/>
</dbReference>
<dbReference type="InterPro" id="IPR009057">
    <property type="entry name" value="Homeodomain-like_sf"/>
</dbReference>
<dbReference type="InterPro" id="IPR050649">
    <property type="entry name" value="Paired_Homeobox_TFs"/>
</dbReference>
<comment type="caution">
    <text evidence="8">The sequence shown here is derived from an EMBL/GenBank/DDBJ whole genome shotgun (WGS) entry which is preliminary data.</text>
</comment>
<evidence type="ECO:0000256" key="2">
    <source>
        <dbReference type="ARBA" id="ARBA00023125"/>
    </source>
</evidence>
<comment type="subcellular location">
    <subcellularLocation>
        <location evidence="1 5 6">Nucleus</location>
    </subcellularLocation>
</comment>
<dbReference type="GO" id="GO:0005634">
    <property type="term" value="C:nucleus"/>
    <property type="evidence" value="ECO:0007669"/>
    <property type="project" value="UniProtKB-SubCell"/>
</dbReference>
<dbReference type="GO" id="GO:0000981">
    <property type="term" value="F:DNA-binding transcription factor activity, RNA polymerase II-specific"/>
    <property type="evidence" value="ECO:0007669"/>
    <property type="project" value="InterPro"/>
</dbReference>
<organism evidence="8 9">
    <name type="scientific">Bursaphelenchus okinawaensis</name>
    <dbReference type="NCBI Taxonomy" id="465554"/>
    <lineage>
        <taxon>Eukaryota</taxon>
        <taxon>Metazoa</taxon>
        <taxon>Ecdysozoa</taxon>
        <taxon>Nematoda</taxon>
        <taxon>Chromadorea</taxon>
        <taxon>Rhabditida</taxon>
        <taxon>Tylenchina</taxon>
        <taxon>Tylenchomorpha</taxon>
        <taxon>Aphelenchoidea</taxon>
        <taxon>Aphelenchoididae</taxon>
        <taxon>Bursaphelenchus</taxon>
    </lineage>
</organism>
<dbReference type="CDD" id="cd00086">
    <property type="entry name" value="homeodomain"/>
    <property type="match status" value="1"/>
</dbReference>
<dbReference type="PROSITE" id="PS50071">
    <property type="entry name" value="HOMEOBOX_2"/>
    <property type="match status" value="1"/>
</dbReference>
<dbReference type="SMART" id="SM00389">
    <property type="entry name" value="HOX"/>
    <property type="match status" value="1"/>
</dbReference>
<feature type="domain" description="Homeobox" evidence="7">
    <location>
        <begin position="105"/>
        <end position="165"/>
    </location>
</feature>
<dbReference type="FunFam" id="1.10.10.60:FF:000679">
    <property type="entry name" value="Homeobox protein aristaless"/>
    <property type="match status" value="1"/>
</dbReference>
<sequence>MAGEENTITESVPEVQEQNGLTENLNDLVSTSQAAVLQAVLQDSAVSESLPAQFQFQHASLSDFSYAYPSLADTAALSLRPIVDGTHGLNALSVFPSSLSHQNAPARRRHRTTFTQEQLAELDRAFQTSHYPDIYAREELAKMTKLNEARIQVWFQNRRAKHRKQEKQLQKLSLNNFNSSNNVAAAAAAAAAQSGQMMRPMYPTATGTGTNSRTGIESCWYQPYQVPRQINYPNTTIPYGMSQNFGSVMTGSQLSGFGDAADDLYAKFRMSNTNGNGLSSYPQEPNT</sequence>
<dbReference type="EMBL" id="CAJFCW020000005">
    <property type="protein sequence ID" value="CAG9122221.1"/>
    <property type="molecule type" value="Genomic_DNA"/>
</dbReference>
<protein>
    <recommendedName>
        <fullName evidence="7">Homeobox domain-containing protein</fullName>
    </recommendedName>
</protein>
<gene>
    <name evidence="8" type="ORF">BOKJ2_LOCUS12091</name>
</gene>
<name>A0A811LDG7_9BILA</name>
<dbReference type="GO" id="GO:0000977">
    <property type="term" value="F:RNA polymerase II transcription regulatory region sequence-specific DNA binding"/>
    <property type="evidence" value="ECO:0007669"/>
    <property type="project" value="TreeGrafter"/>
</dbReference>
<dbReference type="Gene3D" id="1.10.10.60">
    <property type="entry name" value="Homeodomain-like"/>
    <property type="match status" value="1"/>
</dbReference>
<dbReference type="Proteomes" id="UP000614601">
    <property type="component" value="Unassembled WGS sequence"/>
</dbReference>
<keyword evidence="9" id="KW-1185">Reference proteome</keyword>
<proteinExistence type="predicted"/>
<evidence type="ECO:0000256" key="3">
    <source>
        <dbReference type="ARBA" id="ARBA00023155"/>
    </source>
</evidence>
<keyword evidence="4 5" id="KW-0539">Nucleus</keyword>
<dbReference type="Pfam" id="PF00046">
    <property type="entry name" value="Homeodomain"/>
    <property type="match status" value="1"/>
</dbReference>
<evidence type="ECO:0000313" key="8">
    <source>
        <dbReference type="EMBL" id="CAD5226475.1"/>
    </source>
</evidence>
<evidence type="ECO:0000259" key="7">
    <source>
        <dbReference type="PROSITE" id="PS50071"/>
    </source>
</evidence>
<dbReference type="PANTHER" id="PTHR24329">
    <property type="entry name" value="HOMEOBOX PROTEIN ARISTALESS"/>
    <property type="match status" value="1"/>
</dbReference>